<feature type="transmembrane region" description="Helical" evidence="5">
    <location>
        <begin position="24"/>
        <end position="46"/>
    </location>
</feature>
<dbReference type="InterPro" id="IPR050549">
    <property type="entry name" value="MFS_Trehalose_Transporter"/>
</dbReference>
<feature type="domain" description="Major facilitator superfamily (MFS) profile" evidence="6">
    <location>
        <begin position="29"/>
        <end position="327"/>
    </location>
</feature>
<feature type="transmembrane region" description="Helical" evidence="5">
    <location>
        <begin position="161"/>
        <end position="179"/>
    </location>
</feature>
<keyword evidence="4 5" id="KW-0472">Membrane</keyword>
<proteinExistence type="predicted"/>
<protein>
    <recommendedName>
        <fullName evidence="6">Major facilitator superfamily (MFS) profile domain-containing protein</fullName>
    </recommendedName>
</protein>
<dbReference type="PROSITE" id="PS50850">
    <property type="entry name" value="MFS"/>
    <property type="match status" value="1"/>
</dbReference>
<keyword evidence="3 5" id="KW-1133">Transmembrane helix</keyword>
<evidence type="ECO:0000313" key="8">
    <source>
        <dbReference type="Proteomes" id="UP001153712"/>
    </source>
</evidence>
<dbReference type="OrthoDB" id="6339427at2759"/>
<reference evidence="7" key="1">
    <citation type="submission" date="2022-01" db="EMBL/GenBank/DDBJ databases">
        <authorList>
            <person name="King R."/>
        </authorList>
    </citation>
    <scope>NUCLEOTIDE SEQUENCE</scope>
</reference>
<dbReference type="AlphaFoldDB" id="A0A9N9XPN9"/>
<dbReference type="GO" id="GO:0016020">
    <property type="term" value="C:membrane"/>
    <property type="evidence" value="ECO:0007669"/>
    <property type="project" value="UniProtKB-SubCell"/>
</dbReference>
<feature type="transmembrane region" description="Helical" evidence="5">
    <location>
        <begin position="127"/>
        <end position="149"/>
    </location>
</feature>
<dbReference type="GO" id="GO:0022857">
    <property type="term" value="F:transmembrane transporter activity"/>
    <property type="evidence" value="ECO:0007669"/>
    <property type="project" value="InterPro"/>
</dbReference>
<dbReference type="InterPro" id="IPR020846">
    <property type="entry name" value="MFS_dom"/>
</dbReference>
<dbReference type="PANTHER" id="PTHR48021">
    <property type="match status" value="1"/>
</dbReference>
<dbReference type="Proteomes" id="UP001153712">
    <property type="component" value="Chromosome 3"/>
</dbReference>
<dbReference type="SUPFAM" id="SSF103473">
    <property type="entry name" value="MFS general substrate transporter"/>
    <property type="match status" value="1"/>
</dbReference>
<dbReference type="PANTHER" id="PTHR48021:SF47">
    <property type="entry name" value="GH17672P"/>
    <property type="match status" value="1"/>
</dbReference>
<comment type="subcellular location">
    <subcellularLocation>
        <location evidence="1">Membrane</location>
        <topology evidence="1">Multi-pass membrane protein</topology>
    </subcellularLocation>
</comment>
<dbReference type="InterPro" id="IPR005828">
    <property type="entry name" value="MFS_sugar_transport-like"/>
</dbReference>
<feature type="transmembrane region" description="Helical" evidence="5">
    <location>
        <begin position="73"/>
        <end position="91"/>
    </location>
</feature>
<evidence type="ECO:0000256" key="3">
    <source>
        <dbReference type="ARBA" id="ARBA00022989"/>
    </source>
</evidence>
<dbReference type="InterPro" id="IPR005829">
    <property type="entry name" value="Sugar_transporter_CS"/>
</dbReference>
<feature type="non-terminal residue" evidence="7">
    <location>
        <position position="327"/>
    </location>
</feature>
<dbReference type="PROSITE" id="PS00216">
    <property type="entry name" value="SUGAR_TRANSPORT_1"/>
    <property type="match status" value="1"/>
</dbReference>
<accession>A0A9N9XPN9</accession>
<sequence>MEKKSDNHSTPNGESRGDKLHDTLFLQFTIYTGLLPLIFGGAHITWLSSTYPSLINNNSSINPLTEPADLTDISLIGGLPIFAGLLGPLFLIKLSDKIGRKMFLQASSLGLFGCTIALAFANHAVQILASRCILFIILNAYGAIIQVYIGEICEETNRSKYLCIMGVCLPLGFIYGYYFGPICSYRIFTIILSVPLLPFFAGFCFAPETPVYLLARGKVESCFEALKKLRGNKNAKELQLELDRMRQVLVETNASSADKTLLHLVLFRRKEIRLAALITVGLGMAQHTCGMSVTTTYLGPLLNEARINLSENTMTVTVAVIQTLGVL</sequence>
<evidence type="ECO:0000256" key="1">
    <source>
        <dbReference type="ARBA" id="ARBA00004141"/>
    </source>
</evidence>
<organism evidence="7 8">
    <name type="scientific">Phyllotreta striolata</name>
    <name type="common">Striped flea beetle</name>
    <name type="synonym">Crioceris striolata</name>
    <dbReference type="NCBI Taxonomy" id="444603"/>
    <lineage>
        <taxon>Eukaryota</taxon>
        <taxon>Metazoa</taxon>
        <taxon>Ecdysozoa</taxon>
        <taxon>Arthropoda</taxon>
        <taxon>Hexapoda</taxon>
        <taxon>Insecta</taxon>
        <taxon>Pterygota</taxon>
        <taxon>Neoptera</taxon>
        <taxon>Endopterygota</taxon>
        <taxon>Coleoptera</taxon>
        <taxon>Polyphaga</taxon>
        <taxon>Cucujiformia</taxon>
        <taxon>Chrysomeloidea</taxon>
        <taxon>Chrysomelidae</taxon>
        <taxon>Galerucinae</taxon>
        <taxon>Alticini</taxon>
        <taxon>Phyllotreta</taxon>
    </lineage>
</organism>
<evidence type="ECO:0000259" key="6">
    <source>
        <dbReference type="PROSITE" id="PS50850"/>
    </source>
</evidence>
<dbReference type="EMBL" id="OU900096">
    <property type="protein sequence ID" value="CAG9860106.1"/>
    <property type="molecule type" value="Genomic_DNA"/>
</dbReference>
<feature type="transmembrane region" description="Helical" evidence="5">
    <location>
        <begin position="103"/>
        <end position="121"/>
    </location>
</feature>
<name>A0A9N9XPN9_PHYSR</name>
<gene>
    <name evidence="7" type="ORF">PHYEVI_LOCUS6463</name>
</gene>
<keyword evidence="8" id="KW-1185">Reference proteome</keyword>
<evidence type="ECO:0000256" key="4">
    <source>
        <dbReference type="ARBA" id="ARBA00023136"/>
    </source>
</evidence>
<dbReference type="Pfam" id="PF00083">
    <property type="entry name" value="Sugar_tr"/>
    <property type="match status" value="1"/>
</dbReference>
<evidence type="ECO:0000256" key="5">
    <source>
        <dbReference type="SAM" id="Phobius"/>
    </source>
</evidence>
<feature type="transmembrane region" description="Helical" evidence="5">
    <location>
        <begin position="185"/>
        <end position="206"/>
    </location>
</feature>
<evidence type="ECO:0000313" key="7">
    <source>
        <dbReference type="EMBL" id="CAG9860106.1"/>
    </source>
</evidence>
<evidence type="ECO:0000256" key="2">
    <source>
        <dbReference type="ARBA" id="ARBA00022692"/>
    </source>
</evidence>
<dbReference type="Gene3D" id="1.20.1250.20">
    <property type="entry name" value="MFS general substrate transporter like domains"/>
    <property type="match status" value="1"/>
</dbReference>
<dbReference type="InterPro" id="IPR036259">
    <property type="entry name" value="MFS_trans_sf"/>
</dbReference>
<keyword evidence="2 5" id="KW-0812">Transmembrane</keyword>